<keyword evidence="5" id="KW-1133">Transmembrane helix</keyword>
<dbReference type="GO" id="GO:0008146">
    <property type="term" value="F:sulfotransferase activity"/>
    <property type="evidence" value="ECO:0007669"/>
    <property type="project" value="InterPro"/>
</dbReference>
<protein>
    <recommendedName>
        <fullName evidence="9">Carbohydrate sulfotransferase</fullName>
        <ecNumber evidence="9">2.8.2.-</ecNumber>
    </recommendedName>
</protein>
<evidence type="ECO:0000313" key="11">
    <source>
        <dbReference type="RefSeq" id="XP_018009802.1"/>
    </source>
</evidence>
<organism evidence="10 11">
    <name type="scientific">Hyalella azteca</name>
    <name type="common">Amphipod</name>
    <dbReference type="NCBI Taxonomy" id="294128"/>
    <lineage>
        <taxon>Eukaryota</taxon>
        <taxon>Metazoa</taxon>
        <taxon>Ecdysozoa</taxon>
        <taxon>Arthropoda</taxon>
        <taxon>Crustacea</taxon>
        <taxon>Multicrustacea</taxon>
        <taxon>Malacostraca</taxon>
        <taxon>Eumalacostraca</taxon>
        <taxon>Peracarida</taxon>
        <taxon>Amphipoda</taxon>
        <taxon>Senticaudata</taxon>
        <taxon>Talitrida</taxon>
        <taxon>Talitroidea</taxon>
        <taxon>Hyalellidae</taxon>
        <taxon>Hyalella</taxon>
    </lineage>
</organism>
<keyword evidence="7" id="KW-0472">Membrane</keyword>
<dbReference type="GeneID" id="108667302"/>
<evidence type="ECO:0000256" key="6">
    <source>
        <dbReference type="ARBA" id="ARBA00023034"/>
    </source>
</evidence>
<evidence type="ECO:0000256" key="2">
    <source>
        <dbReference type="ARBA" id="ARBA00006339"/>
    </source>
</evidence>
<keyword evidence="10" id="KW-1185">Reference proteome</keyword>
<evidence type="ECO:0000256" key="3">
    <source>
        <dbReference type="ARBA" id="ARBA00022679"/>
    </source>
</evidence>
<keyword evidence="9" id="KW-0119">Carbohydrate metabolism</keyword>
<evidence type="ECO:0000256" key="7">
    <source>
        <dbReference type="ARBA" id="ARBA00023136"/>
    </source>
</evidence>
<evidence type="ECO:0000256" key="1">
    <source>
        <dbReference type="ARBA" id="ARBA00004323"/>
    </source>
</evidence>
<dbReference type="OrthoDB" id="2019940at2759"/>
<dbReference type="PANTHER" id="PTHR12137">
    <property type="entry name" value="CARBOHYDRATE SULFOTRANSFERASE"/>
    <property type="match status" value="1"/>
</dbReference>
<keyword evidence="8 9" id="KW-0325">Glycoprotein</keyword>
<evidence type="ECO:0000313" key="10">
    <source>
        <dbReference type="Proteomes" id="UP000694843"/>
    </source>
</evidence>
<evidence type="ECO:0000256" key="4">
    <source>
        <dbReference type="ARBA" id="ARBA00022692"/>
    </source>
</evidence>
<evidence type="ECO:0000256" key="5">
    <source>
        <dbReference type="ARBA" id="ARBA00022989"/>
    </source>
</evidence>
<dbReference type="Pfam" id="PF03567">
    <property type="entry name" value="Sulfotransfer_2"/>
    <property type="match status" value="1"/>
</dbReference>
<name>A0A8B7N7D3_HYAAZ</name>
<dbReference type="PANTHER" id="PTHR12137:SF54">
    <property type="entry name" value="CARBOHYDRATE SULFOTRANSFERASE"/>
    <property type="match status" value="1"/>
</dbReference>
<reference evidence="11" key="1">
    <citation type="submission" date="2025-08" db="UniProtKB">
        <authorList>
            <consortium name="RefSeq"/>
        </authorList>
    </citation>
    <scope>IDENTIFICATION</scope>
    <source>
        <tissue evidence="11">Whole organism</tissue>
    </source>
</reference>
<dbReference type="RefSeq" id="XP_018009802.1">
    <property type="nucleotide sequence ID" value="XM_018154313.1"/>
</dbReference>
<keyword evidence="3 9" id="KW-0808">Transferase</keyword>
<dbReference type="EC" id="2.8.2.-" evidence="9"/>
<dbReference type="GO" id="GO:0000139">
    <property type="term" value="C:Golgi membrane"/>
    <property type="evidence" value="ECO:0007669"/>
    <property type="project" value="UniProtKB-SubCell"/>
</dbReference>
<dbReference type="InterPro" id="IPR005331">
    <property type="entry name" value="Sulfotransferase"/>
</dbReference>
<comment type="subcellular location">
    <subcellularLocation>
        <location evidence="1 9">Golgi apparatus membrane</location>
        <topology evidence="1 9">Single-pass type II membrane protein</topology>
    </subcellularLocation>
</comment>
<dbReference type="InterPro" id="IPR018011">
    <property type="entry name" value="Carb_sulfotrans_8-10"/>
</dbReference>
<dbReference type="AlphaFoldDB" id="A0A8B7N7D3"/>
<proteinExistence type="inferred from homology"/>
<accession>A0A8B7N7D3</accession>
<comment type="similarity">
    <text evidence="2 9">Belongs to the sulfotransferase 2 family.</text>
</comment>
<keyword evidence="4" id="KW-0812">Transmembrane</keyword>
<keyword evidence="6 9" id="KW-0333">Golgi apparatus</keyword>
<dbReference type="Proteomes" id="UP000694843">
    <property type="component" value="Unplaced"/>
</dbReference>
<evidence type="ECO:0000256" key="8">
    <source>
        <dbReference type="ARBA" id="ARBA00023180"/>
    </source>
</evidence>
<evidence type="ECO:0000256" key="9">
    <source>
        <dbReference type="RuleBase" id="RU364020"/>
    </source>
</evidence>
<keyword evidence="9" id="KW-0735">Signal-anchor</keyword>
<sequence length="315" mass="37076">MGRIKFKVALLWIFFVFVFFILKNGDPAWLQFNEIETGPKWRSKMQVEQQHRRLHTQKACQLLGNSSKYASLDEMNSSHLLWLMRRRMMTCINNKVGSTWWVNLLLQDYFDGEPLLTAYRSPHYIAETVLGLSPTISSFEIPELLESVRSVIIVRHPFVRLVSAYRDKIESCVDKDACYAYKYGFTRQSVPRSFSAFVEFLIRTIPESGPFRGQLINDIDSHWLPYYINCAPCDIKYDFIVKMESWQDDVRFVLENFNFTSFRENERINASNATHVALEYFKDVEPHLISSLYSAYFADFEMFGYSPNGFYNIYK</sequence>
<dbReference type="GO" id="GO:0016051">
    <property type="term" value="P:carbohydrate biosynthetic process"/>
    <property type="evidence" value="ECO:0007669"/>
    <property type="project" value="InterPro"/>
</dbReference>
<gene>
    <name evidence="11" type="primary">LOC108667302</name>
</gene>